<dbReference type="SUPFAM" id="SSF48576">
    <property type="entry name" value="Terpenoid synthases"/>
    <property type="match status" value="1"/>
</dbReference>
<evidence type="ECO:0000256" key="3">
    <source>
        <dbReference type="ARBA" id="ARBA00022723"/>
    </source>
</evidence>
<dbReference type="InterPro" id="IPR008949">
    <property type="entry name" value="Isoprenoid_synthase_dom_sf"/>
</dbReference>
<dbReference type="EMBL" id="CM027686">
    <property type="protein sequence ID" value="KAG0522850.1"/>
    <property type="molecule type" value="Genomic_DNA"/>
</dbReference>
<comment type="caution">
    <text evidence="6">The sequence shown here is derived from an EMBL/GenBank/DDBJ whole genome shotgun (WGS) entry which is preliminary data.</text>
</comment>
<dbReference type="GO" id="GO:1901663">
    <property type="term" value="P:quinone biosynthetic process"/>
    <property type="evidence" value="ECO:0007669"/>
    <property type="project" value="UniProtKB-ARBA"/>
</dbReference>
<dbReference type="AlphaFoldDB" id="A0A921U9R4"/>
<dbReference type="PANTHER" id="PTHR12001">
    <property type="entry name" value="GERANYLGERANYL PYROPHOSPHATE SYNTHASE"/>
    <property type="match status" value="1"/>
</dbReference>
<comment type="similarity">
    <text evidence="2 5">Belongs to the FPP/GGPP synthase family.</text>
</comment>
<evidence type="ECO:0000313" key="7">
    <source>
        <dbReference type="Proteomes" id="UP000807115"/>
    </source>
</evidence>
<reference evidence="6" key="2">
    <citation type="submission" date="2020-10" db="EMBL/GenBank/DDBJ databases">
        <authorList>
            <person name="Cooper E.A."/>
            <person name="Brenton Z.W."/>
            <person name="Flinn B.S."/>
            <person name="Jenkins J."/>
            <person name="Shu S."/>
            <person name="Flowers D."/>
            <person name="Luo F."/>
            <person name="Wang Y."/>
            <person name="Xia P."/>
            <person name="Barry K."/>
            <person name="Daum C."/>
            <person name="Lipzen A."/>
            <person name="Yoshinaga Y."/>
            <person name="Schmutz J."/>
            <person name="Saski C."/>
            <person name="Vermerris W."/>
            <person name="Kresovich S."/>
        </authorList>
    </citation>
    <scope>NUCLEOTIDE SEQUENCE</scope>
</reference>
<name>A0A921U9R4_SORBI</name>
<gene>
    <name evidence="6" type="ORF">BDA96_07G073200</name>
</gene>
<dbReference type="Pfam" id="PF00348">
    <property type="entry name" value="polyprenyl_synt"/>
    <property type="match status" value="1"/>
</dbReference>
<protein>
    <submittedName>
        <fullName evidence="6">Uncharacterized protein</fullName>
    </submittedName>
</protein>
<organism evidence="6 7">
    <name type="scientific">Sorghum bicolor</name>
    <name type="common">Sorghum</name>
    <name type="synonym">Sorghum vulgare</name>
    <dbReference type="NCBI Taxonomy" id="4558"/>
    <lineage>
        <taxon>Eukaryota</taxon>
        <taxon>Viridiplantae</taxon>
        <taxon>Streptophyta</taxon>
        <taxon>Embryophyta</taxon>
        <taxon>Tracheophyta</taxon>
        <taxon>Spermatophyta</taxon>
        <taxon>Magnoliopsida</taxon>
        <taxon>Liliopsida</taxon>
        <taxon>Poales</taxon>
        <taxon>Poaceae</taxon>
        <taxon>PACMAD clade</taxon>
        <taxon>Panicoideae</taxon>
        <taxon>Andropogonodae</taxon>
        <taxon>Andropogoneae</taxon>
        <taxon>Sorghinae</taxon>
        <taxon>Sorghum</taxon>
    </lineage>
</organism>
<keyword evidence="3" id="KW-0479">Metal-binding</keyword>
<evidence type="ECO:0000256" key="4">
    <source>
        <dbReference type="ARBA" id="ARBA00022842"/>
    </source>
</evidence>
<dbReference type="GO" id="GO:0046872">
    <property type="term" value="F:metal ion binding"/>
    <property type="evidence" value="ECO:0007669"/>
    <property type="project" value="UniProtKB-KW"/>
</dbReference>
<proteinExistence type="inferred from homology"/>
<dbReference type="PROSITE" id="PS00723">
    <property type="entry name" value="POLYPRENYL_SYNTHASE_1"/>
    <property type="match status" value="1"/>
</dbReference>
<sequence length="397" mass="43083">MHPGRILLAGLRRSASVASSVAQSPKVIWSSRYFHSASGSTFGEGGSAAKELPDPFALIKEEVSEVTNRLRSMVVAEVPELTSAAGYFFRAGAEGKRTCPTVLLLMASAISTGMSDPIVGSENKPRARHMRVAEITEMIHISSLIHDDVLDNADTRRGMDSLNFTVGKKLAVLAGDFLLFRAFSAAVALEILRCDVVSLLATAVNNLVTGELMQLTITPAQRCSMDYYLQKTYYKTAALISNSCKAIAVLSGQTTEVQALAYQYGRHLDDPLYKSLPGYSISVDILDFTGTSASLGKASFTDINQGIVTAPVLFAMEEFPQLREIVEQGFDDPSNVDVVLKYLQKSQGIERTRLLAAEHAKLAAVAIDDLPASEDPVVLSSRQALKDLTQKFLRRTK</sequence>
<evidence type="ECO:0000313" key="6">
    <source>
        <dbReference type="EMBL" id="KAG0522850.1"/>
    </source>
</evidence>
<accession>A0A921U9R4</accession>
<dbReference type="GO" id="GO:0004659">
    <property type="term" value="F:prenyltransferase activity"/>
    <property type="evidence" value="ECO:0007669"/>
    <property type="project" value="InterPro"/>
</dbReference>
<dbReference type="InterPro" id="IPR033749">
    <property type="entry name" value="Polyprenyl_synt_CS"/>
</dbReference>
<dbReference type="Proteomes" id="UP000807115">
    <property type="component" value="Chromosome 7"/>
</dbReference>
<evidence type="ECO:0000256" key="5">
    <source>
        <dbReference type="RuleBase" id="RU004466"/>
    </source>
</evidence>
<keyword evidence="4" id="KW-0460">Magnesium</keyword>
<evidence type="ECO:0000256" key="1">
    <source>
        <dbReference type="ARBA" id="ARBA00001946"/>
    </source>
</evidence>
<dbReference type="GO" id="GO:0008299">
    <property type="term" value="P:isoprenoid biosynthetic process"/>
    <property type="evidence" value="ECO:0007669"/>
    <property type="project" value="InterPro"/>
</dbReference>
<dbReference type="CDD" id="cd00685">
    <property type="entry name" value="Trans_IPPS_HT"/>
    <property type="match status" value="1"/>
</dbReference>
<dbReference type="InterPro" id="IPR000092">
    <property type="entry name" value="Polyprenyl_synt"/>
</dbReference>
<reference evidence="6" key="1">
    <citation type="journal article" date="2019" name="BMC Genomics">
        <title>A new reference genome for Sorghum bicolor reveals high levels of sequence similarity between sweet and grain genotypes: implications for the genetics of sugar metabolism.</title>
        <authorList>
            <person name="Cooper E.A."/>
            <person name="Brenton Z.W."/>
            <person name="Flinn B.S."/>
            <person name="Jenkins J."/>
            <person name="Shu S."/>
            <person name="Flowers D."/>
            <person name="Luo F."/>
            <person name="Wang Y."/>
            <person name="Xia P."/>
            <person name="Barry K."/>
            <person name="Daum C."/>
            <person name="Lipzen A."/>
            <person name="Yoshinaga Y."/>
            <person name="Schmutz J."/>
            <person name="Saski C."/>
            <person name="Vermerris W."/>
            <person name="Kresovich S."/>
        </authorList>
    </citation>
    <scope>NUCLEOTIDE SEQUENCE</scope>
</reference>
<keyword evidence="5" id="KW-0808">Transferase</keyword>
<evidence type="ECO:0000256" key="2">
    <source>
        <dbReference type="ARBA" id="ARBA00006706"/>
    </source>
</evidence>
<dbReference type="Gene3D" id="1.10.600.10">
    <property type="entry name" value="Farnesyl Diphosphate Synthase"/>
    <property type="match status" value="1"/>
</dbReference>
<comment type="cofactor">
    <cofactor evidence="1">
        <name>Mg(2+)</name>
        <dbReference type="ChEBI" id="CHEBI:18420"/>
    </cofactor>
</comment>
<dbReference type="PANTHER" id="PTHR12001:SF81">
    <property type="entry name" value="SOLANESYL DIPHOSPHATE SYNTHASE"/>
    <property type="match status" value="1"/>
</dbReference>